<keyword evidence="3" id="KW-0732">Signal</keyword>
<sequence length="243" mass="27314">MKRPLLFLFLTFALSASVFAQDISPAEQRLRDTLRNTMLQLRTAQTERANLQADKIQNEAKIQQLESQVEGLNKKIVSLNKDAAAEQEVAKKNIDGLQVKSDAQEKQIAQLKEALEKWKAGYAEAVKIAKEREALRAKAVSKGVLAERKLAERERQNLELYETGSEVLERLQNFGLGTALTAREPFVGVTRVKLQNLVQDYGDRLRDSKYNPFLDEAAKPTVPTEITEEEKKNAAAVQVPQKP</sequence>
<comment type="caution">
    <text evidence="4">The sequence shown here is derived from an EMBL/GenBank/DDBJ whole genome shotgun (WGS) entry which is preliminary data.</text>
</comment>
<evidence type="ECO:0000256" key="2">
    <source>
        <dbReference type="SAM" id="MobiDB-lite"/>
    </source>
</evidence>
<evidence type="ECO:0000256" key="3">
    <source>
        <dbReference type="SAM" id="SignalP"/>
    </source>
</evidence>
<feature type="signal peptide" evidence="3">
    <location>
        <begin position="1"/>
        <end position="20"/>
    </location>
</feature>
<gene>
    <name evidence="4" type="ORF">HNQ64_000061</name>
</gene>
<evidence type="ECO:0000256" key="1">
    <source>
        <dbReference type="SAM" id="Coils"/>
    </source>
</evidence>
<name>A0A7W7YGP7_9BACT</name>
<evidence type="ECO:0000313" key="4">
    <source>
        <dbReference type="EMBL" id="MBB5035827.1"/>
    </source>
</evidence>
<feature type="coiled-coil region" evidence="1">
    <location>
        <begin position="34"/>
        <end position="121"/>
    </location>
</feature>
<accession>A0A7W7YGP7</accession>
<protein>
    <submittedName>
        <fullName evidence="4">TolA-binding protein</fullName>
    </submittedName>
</protein>
<organism evidence="4 5">
    <name type="scientific">Prosthecobacter dejongeii</name>
    <dbReference type="NCBI Taxonomy" id="48465"/>
    <lineage>
        <taxon>Bacteria</taxon>
        <taxon>Pseudomonadati</taxon>
        <taxon>Verrucomicrobiota</taxon>
        <taxon>Verrucomicrobiia</taxon>
        <taxon>Verrucomicrobiales</taxon>
        <taxon>Verrucomicrobiaceae</taxon>
        <taxon>Prosthecobacter</taxon>
    </lineage>
</organism>
<evidence type="ECO:0000313" key="5">
    <source>
        <dbReference type="Proteomes" id="UP000534294"/>
    </source>
</evidence>
<feature type="chain" id="PRO_5030994401" evidence="3">
    <location>
        <begin position="21"/>
        <end position="243"/>
    </location>
</feature>
<keyword evidence="5" id="KW-1185">Reference proteome</keyword>
<feature type="region of interest" description="Disordered" evidence="2">
    <location>
        <begin position="221"/>
        <end position="243"/>
    </location>
</feature>
<dbReference type="RefSeq" id="WP_184204290.1">
    <property type="nucleotide sequence ID" value="NZ_JACHIF010000001.1"/>
</dbReference>
<reference evidence="4 5" key="1">
    <citation type="submission" date="2020-08" db="EMBL/GenBank/DDBJ databases">
        <title>Genomic Encyclopedia of Type Strains, Phase IV (KMG-IV): sequencing the most valuable type-strain genomes for metagenomic binning, comparative biology and taxonomic classification.</title>
        <authorList>
            <person name="Goeker M."/>
        </authorList>
    </citation>
    <scope>NUCLEOTIDE SEQUENCE [LARGE SCALE GENOMIC DNA]</scope>
    <source>
        <strain evidence="4 5">DSM 12251</strain>
    </source>
</reference>
<keyword evidence="1" id="KW-0175">Coiled coil</keyword>
<proteinExistence type="predicted"/>
<dbReference type="EMBL" id="JACHIF010000001">
    <property type="protein sequence ID" value="MBB5035827.1"/>
    <property type="molecule type" value="Genomic_DNA"/>
</dbReference>
<dbReference type="AlphaFoldDB" id="A0A7W7YGP7"/>
<dbReference type="Proteomes" id="UP000534294">
    <property type="component" value="Unassembled WGS sequence"/>
</dbReference>